<proteinExistence type="inferred from homology"/>
<dbReference type="Pfam" id="PF00497">
    <property type="entry name" value="SBP_bac_3"/>
    <property type="match status" value="2"/>
</dbReference>
<evidence type="ECO:0000256" key="2">
    <source>
        <dbReference type="ARBA" id="ARBA00022729"/>
    </source>
</evidence>
<dbReference type="Proteomes" id="UP001528411">
    <property type="component" value="Unassembled WGS sequence"/>
</dbReference>
<dbReference type="Gene3D" id="3.40.190.10">
    <property type="entry name" value="Periplasmic binding protein-like II"/>
    <property type="match status" value="3"/>
</dbReference>
<reference evidence="4 5" key="1">
    <citation type="submission" date="2023-01" db="EMBL/GenBank/DDBJ databases">
        <title>Psychrosphaera sp. nov., isolated from marine algae.</title>
        <authorList>
            <person name="Bayburt H."/>
            <person name="Choi B.J."/>
            <person name="Kim J.M."/>
            <person name="Choi D.G."/>
            <person name="Jeon C.O."/>
        </authorList>
    </citation>
    <scope>NUCLEOTIDE SEQUENCE [LARGE SCALE GENOMIC DNA]</scope>
    <source>
        <strain evidence="4 5">G1-22</strain>
    </source>
</reference>
<dbReference type="RefSeq" id="WP_272181982.1">
    <property type="nucleotide sequence ID" value="NZ_JAQOMS010000002.1"/>
</dbReference>
<evidence type="ECO:0000259" key="3">
    <source>
        <dbReference type="Pfam" id="PF00497"/>
    </source>
</evidence>
<dbReference type="EMBL" id="JAQOMS010000002">
    <property type="protein sequence ID" value="MDC2890923.1"/>
    <property type="molecule type" value="Genomic_DNA"/>
</dbReference>
<comment type="similarity">
    <text evidence="1">Belongs to the bacterial solute-binding protein 3 family.</text>
</comment>
<accession>A0ABT5FI97</accession>
<name>A0ABT5FI97_9GAMM</name>
<feature type="domain" description="Solute-binding protein family 3/N-terminal" evidence="3">
    <location>
        <begin position="16"/>
        <end position="203"/>
    </location>
</feature>
<organism evidence="4 5">
    <name type="scientific">Psychrosphaera algicola</name>
    <dbReference type="NCBI Taxonomy" id="3023714"/>
    <lineage>
        <taxon>Bacteria</taxon>
        <taxon>Pseudomonadati</taxon>
        <taxon>Pseudomonadota</taxon>
        <taxon>Gammaproteobacteria</taxon>
        <taxon>Alteromonadales</taxon>
        <taxon>Pseudoalteromonadaceae</taxon>
        <taxon>Psychrosphaera</taxon>
    </lineage>
</organism>
<evidence type="ECO:0000313" key="5">
    <source>
        <dbReference type="Proteomes" id="UP001528411"/>
    </source>
</evidence>
<dbReference type="SUPFAM" id="SSF53850">
    <property type="entry name" value="Periplasmic binding protein-like II"/>
    <property type="match status" value="2"/>
</dbReference>
<evidence type="ECO:0000256" key="1">
    <source>
        <dbReference type="ARBA" id="ARBA00010333"/>
    </source>
</evidence>
<dbReference type="InterPro" id="IPR001638">
    <property type="entry name" value="Solute-binding_3/MltF_N"/>
</dbReference>
<keyword evidence="5" id="KW-1185">Reference proteome</keyword>
<comment type="caution">
    <text evidence="4">The sequence shown here is derived from an EMBL/GenBank/DDBJ whole genome shotgun (WGS) entry which is preliminary data.</text>
</comment>
<dbReference type="PANTHER" id="PTHR35936">
    <property type="entry name" value="MEMBRANE-BOUND LYTIC MUREIN TRANSGLYCOSYLASE F"/>
    <property type="match status" value="1"/>
</dbReference>
<keyword evidence="2" id="KW-0732">Signal</keyword>
<feature type="domain" description="Solute-binding protein family 3/N-terminal" evidence="3">
    <location>
        <begin position="211"/>
        <end position="273"/>
    </location>
</feature>
<evidence type="ECO:0000313" key="4">
    <source>
        <dbReference type="EMBL" id="MDC2890923.1"/>
    </source>
</evidence>
<gene>
    <name evidence="4" type="ORF">PN838_22045</name>
</gene>
<sequence>MKKSASWLRYRFLAFMAGKTGIEVEFVTSSWPNTLKNVKNGKADVHGALGQNAEREATFTFSGNIYTSALSIYIHRDLIGLSSINDVVPYRIGILKDSVFESILIDKNPDLNFRFYDSREAMLSGIQREEVKTFVTFDYYTFSDAGYASLNQLYPAYKRISVGAVDASYAVTKLNEYLLPFVDAGIAQITAKERGSLDQKWFGTSNVNAALRLGFTTGNEPYMSITPNGEATGLFVDLWRKWAEKTKTEVEFMPNSMDLSLQALQEGKSNVHIAYPESQIVNTGLPRALHLYSVFSNLFVSGLYDPKKGCRSWMEKNRFV</sequence>
<protein>
    <submittedName>
        <fullName evidence="4">Transporter substrate-binding domain-containing protein</fullName>
    </submittedName>
</protein>